<keyword evidence="1" id="KW-1133">Transmembrane helix</keyword>
<proteinExistence type="predicted"/>
<dbReference type="RefSeq" id="WP_107213583.1">
    <property type="nucleotide sequence ID" value="NZ_KZ686268.1"/>
</dbReference>
<reference evidence="2 3" key="1">
    <citation type="submission" date="2018-03" db="EMBL/GenBank/DDBJ databases">
        <authorList>
            <person name="Keele B.F."/>
        </authorList>
    </citation>
    <scope>NUCLEOTIDE SEQUENCE [LARGE SCALE GENOMIC DNA]</scope>
    <source>
        <strain evidence="2 3">YL28-9</strain>
    </source>
</reference>
<comment type="caution">
    <text evidence="2">The sequence shown here is derived from an EMBL/GenBank/DDBJ whole genome shotgun (WGS) entry which is preliminary data.</text>
</comment>
<keyword evidence="3" id="KW-1185">Reference proteome</keyword>
<evidence type="ECO:0000313" key="3">
    <source>
        <dbReference type="Proteomes" id="UP000240912"/>
    </source>
</evidence>
<dbReference type="Proteomes" id="UP000240912">
    <property type="component" value="Unassembled WGS sequence"/>
</dbReference>
<feature type="transmembrane region" description="Helical" evidence="1">
    <location>
        <begin position="35"/>
        <end position="55"/>
    </location>
</feature>
<dbReference type="EMBL" id="PYLS01000001">
    <property type="protein sequence ID" value="PST85134.1"/>
    <property type="molecule type" value="Genomic_DNA"/>
</dbReference>
<organism evidence="2 3">
    <name type="scientific">Pedobacter yulinensis</name>
    <dbReference type="NCBI Taxonomy" id="2126353"/>
    <lineage>
        <taxon>Bacteria</taxon>
        <taxon>Pseudomonadati</taxon>
        <taxon>Bacteroidota</taxon>
        <taxon>Sphingobacteriia</taxon>
        <taxon>Sphingobacteriales</taxon>
        <taxon>Sphingobacteriaceae</taxon>
        <taxon>Pedobacter</taxon>
    </lineage>
</organism>
<keyword evidence="1" id="KW-0472">Membrane</keyword>
<dbReference type="AlphaFoldDB" id="A0A2T3HRQ0"/>
<evidence type="ECO:0000256" key="1">
    <source>
        <dbReference type="SAM" id="Phobius"/>
    </source>
</evidence>
<keyword evidence="1" id="KW-0812">Transmembrane</keyword>
<dbReference type="OrthoDB" id="798881at2"/>
<protein>
    <submittedName>
        <fullName evidence="2">Uncharacterized protein</fullName>
    </submittedName>
</protein>
<accession>A0A2T3HRQ0</accession>
<feature type="transmembrane region" description="Helical" evidence="1">
    <location>
        <begin position="12"/>
        <end position="29"/>
    </location>
</feature>
<sequence>MSTQENKNNFDWVYYVMGLLFGLVTGIIVTGSFGYAVLGALLGFLTGGLFLNVLVKGRTY</sequence>
<gene>
    <name evidence="2" type="ORF">C7T94_03225</name>
</gene>
<name>A0A2T3HRQ0_9SPHI</name>
<evidence type="ECO:0000313" key="2">
    <source>
        <dbReference type="EMBL" id="PST85134.1"/>
    </source>
</evidence>